<evidence type="ECO:0000313" key="2">
    <source>
        <dbReference type="EMBL" id="KAF1805334.1"/>
    </source>
</evidence>
<sequence>MSTTTIKWDIYDDLEQEHEYLEEDDQDGEYDWPEYSIPDNDIVLNRKALQDIHQQLEEQQQPPQIRGTLSIATAKNDLIGLDNNSRNSEIDIVQSKGSASTTTHISVTKTTVISYSNHAMALLLVLCIMIWLGFQFKVSGMIRKHRSISAEKSKRLPYYSNQN</sequence>
<keyword evidence="1" id="KW-0812">Transmembrane</keyword>
<organism evidence="2 3">
    <name type="scientific">Mucor circinelloides f. lusitanicus</name>
    <name type="common">Mucor racemosus var. lusitanicus</name>
    <dbReference type="NCBI Taxonomy" id="29924"/>
    <lineage>
        <taxon>Eukaryota</taxon>
        <taxon>Fungi</taxon>
        <taxon>Fungi incertae sedis</taxon>
        <taxon>Mucoromycota</taxon>
        <taxon>Mucoromycotina</taxon>
        <taxon>Mucoromycetes</taxon>
        <taxon>Mucorales</taxon>
        <taxon>Mucorineae</taxon>
        <taxon>Mucoraceae</taxon>
        <taxon>Mucor</taxon>
    </lineage>
</organism>
<accession>A0A8H4BMX2</accession>
<reference evidence="2 3" key="1">
    <citation type="submission" date="2019-09" db="EMBL/GenBank/DDBJ databases">
        <authorList>
            <consortium name="DOE Joint Genome Institute"/>
            <person name="Mondo S.J."/>
            <person name="Navarro-Mendoza M.I."/>
            <person name="Perez-Arques C."/>
            <person name="Panchal S."/>
            <person name="Nicolas F.E."/>
            <person name="Ganguly P."/>
            <person name="Pangilinan J."/>
            <person name="Grigoriev I."/>
            <person name="Heitman J."/>
            <person name="Sanya K."/>
            <person name="Garre V."/>
        </authorList>
    </citation>
    <scope>NUCLEOTIDE SEQUENCE [LARGE SCALE GENOMIC DNA]</scope>
    <source>
        <strain evidence="2 3">MU402</strain>
    </source>
</reference>
<proteinExistence type="predicted"/>
<feature type="transmembrane region" description="Helical" evidence="1">
    <location>
        <begin position="115"/>
        <end position="134"/>
    </location>
</feature>
<evidence type="ECO:0000256" key="1">
    <source>
        <dbReference type="SAM" id="Phobius"/>
    </source>
</evidence>
<evidence type="ECO:0000313" key="3">
    <source>
        <dbReference type="Proteomes" id="UP000469890"/>
    </source>
</evidence>
<comment type="caution">
    <text evidence="2">The sequence shown here is derived from an EMBL/GenBank/DDBJ whole genome shotgun (WGS) entry which is preliminary data.</text>
</comment>
<name>A0A8H4BMX2_MUCCL</name>
<dbReference type="AlphaFoldDB" id="A0A8H4BMX2"/>
<dbReference type="Proteomes" id="UP000469890">
    <property type="component" value="Unassembled WGS sequence"/>
</dbReference>
<dbReference type="EMBL" id="JAAECE010000002">
    <property type="protein sequence ID" value="KAF1805334.1"/>
    <property type="molecule type" value="Genomic_DNA"/>
</dbReference>
<keyword evidence="1" id="KW-1133">Transmembrane helix</keyword>
<gene>
    <name evidence="2" type="ORF">FB192DRAFT_1362427</name>
</gene>
<keyword evidence="1" id="KW-0472">Membrane</keyword>
<protein>
    <submittedName>
        <fullName evidence="2">Uncharacterized protein</fullName>
    </submittedName>
</protein>